<dbReference type="OrthoDB" id="5428890at2759"/>
<sequence>MEKLDLQELEKVASYFVHETDSQNLKTHSAFIRLYEDVTAPDFIVQVEPTHLISHEQIRKASDILKRNPIWTRQEFVRHAFPSFISPIAKKEDPATIIVQLVYMLDCNSKDRHSINRGIGNWHPTRWEDHQSFQEFVKETLPVSKKQVIPPQEDLRMLVAWKLKRRYGLQLISTNNLAEHLLYDPANGGSLRIFHHVSWLAAQLKQREHTVNTTDSKQSFEAGLLPHQLIQETLDTFYRILFPLSKDRKRKSTKLLKALIKEGFFDCNAILIKALPPENLRYHYWGDRIHVLTELVNNPPPTSWVAKWLERKKAERNILWIAIIGIFLSAFFGLISCVIGALQLWAAFLAMNQSTS</sequence>
<keyword evidence="1" id="KW-0472">Membrane</keyword>
<keyword evidence="1" id="KW-1133">Transmembrane helix</keyword>
<gene>
    <name evidence="2" type="ORF">GOMPHAMPRED_007097</name>
</gene>
<name>A0A8H3EX77_9LECA</name>
<evidence type="ECO:0000313" key="2">
    <source>
        <dbReference type="EMBL" id="CAF9910476.1"/>
    </source>
</evidence>
<dbReference type="AlphaFoldDB" id="A0A8H3EX77"/>
<evidence type="ECO:0000256" key="1">
    <source>
        <dbReference type="SAM" id="Phobius"/>
    </source>
</evidence>
<keyword evidence="3" id="KW-1185">Reference proteome</keyword>
<organism evidence="2 3">
    <name type="scientific">Gomphillus americanus</name>
    <dbReference type="NCBI Taxonomy" id="1940652"/>
    <lineage>
        <taxon>Eukaryota</taxon>
        <taxon>Fungi</taxon>
        <taxon>Dikarya</taxon>
        <taxon>Ascomycota</taxon>
        <taxon>Pezizomycotina</taxon>
        <taxon>Lecanoromycetes</taxon>
        <taxon>OSLEUM clade</taxon>
        <taxon>Ostropomycetidae</taxon>
        <taxon>Ostropales</taxon>
        <taxon>Graphidaceae</taxon>
        <taxon>Gomphilloideae</taxon>
        <taxon>Gomphillus</taxon>
    </lineage>
</organism>
<accession>A0A8H3EX77</accession>
<reference evidence="2" key="1">
    <citation type="submission" date="2021-03" db="EMBL/GenBank/DDBJ databases">
        <authorList>
            <person name="Tagirdzhanova G."/>
        </authorList>
    </citation>
    <scope>NUCLEOTIDE SEQUENCE</scope>
</reference>
<proteinExistence type="predicted"/>
<dbReference type="EMBL" id="CAJPDQ010000005">
    <property type="protein sequence ID" value="CAF9910476.1"/>
    <property type="molecule type" value="Genomic_DNA"/>
</dbReference>
<comment type="caution">
    <text evidence="2">The sequence shown here is derived from an EMBL/GenBank/DDBJ whole genome shotgun (WGS) entry which is preliminary data.</text>
</comment>
<evidence type="ECO:0000313" key="3">
    <source>
        <dbReference type="Proteomes" id="UP000664169"/>
    </source>
</evidence>
<dbReference type="Proteomes" id="UP000664169">
    <property type="component" value="Unassembled WGS sequence"/>
</dbReference>
<feature type="transmembrane region" description="Helical" evidence="1">
    <location>
        <begin position="318"/>
        <end position="346"/>
    </location>
</feature>
<protein>
    <submittedName>
        <fullName evidence="2">Uncharacterized protein</fullName>
    </submittedName>
</protein>
<keyword evidence="1" id="KW-0812">Transmembrane</keyword>